<dbReference type="PRINTS" id="PR00320">
    <property type="entry name" value="GPROTEINBRPT"/>
</dbReference>
<sequence length="1096" mass="122146">MSSNKNFQVYITGGFAAIGGLLFGYDTGVISGVLTMSDFLLAFGGTTSLIRGSLTSSISGSIVGIMLVGCFLGALIAGPSGDRISRKYSIVLFSLVFIISAILQTASNNLFVLLLSRLVAGISVGALSMLVPVYQSEIATKEIRGRLVSLQQWAITIGIAISFWINYSTDIYFLGSSAAWRIPLALQIVPALILAIGILFFPFSPRWLMVQGRDNEALVALTKIRSASSSVDVLDEYNDIKNEIEFEREQSIQSYSQFLYPPLRRRLVLGISIQILQQLTGINSIMYYAPEIFKQSGLNDQRASLLATGINGCVLILATIPAILFIDKLGRRFVLISGAILMALSMLIIGGTMGVHGYTHFNETTGAVQVIIPNQTASHVIITFVYIFVASFAFSWGPTAWIYCTEIFPLSMRSKGTSLTTAANWATNCIVSFLVPSMLESLTYGTYLIFGILCVFMGIIIYLFYPETKGKSLEDMDLVFGRSVFAVKSIGKKKQMKSIDRNGINNRLLDNHVFVQTRCAKLEKDVGHLRLANAGLEKASEASQELANTSSKLSVATEEVVMHLREKGELAGEVLRLNRALSEMSDKLVNEESKVQQYKNENEQLIQKLEKTETELNDYININRILREEFIAAQNRLDLLQIDYSRMRPAFLEFEQQLETERRINKQREDELIECKRVQLEMLNAEVERYNKRDRVRRESNIIDGDLVVITTSRTSSSDFSTSGLVNTNKSSTNDQDTMQNSTGESYNHDRRNTTTNISLVGGNIFSKVKGMFNLGITNVANDRLYRTSTFCAAASVPTRELHHWDCTDLEVYTLLFQPSGSILATGCSDKMIYLWEIASSGQPYKYCTLHGSHGAINALDFDNEGSRLLAGCSGEKAYIWSYGDNRMLKDVYAGHEKVIHTCKFISGTKLATGSADRLIKIWDLQSRQCIQTLFAGSKCHDLVIKDASGTIISGHYDKKIRIWDTSSDKCRTELQYDASVTSLSYNAERQQLLACLKDDTLKLIDLRQNNVIYTFNHDHFQVSTDTTKAILSPDGRYACVGSQDGSIIIWNTTNGICEKVLLKNHTTMVTSVAWHPEGRYVASCEKHRRVILWSD</sequence>
<dbReference type="OrthoDB" id="6612291at2759"/>
<dbReference type="PROSITE" id="PS50294">
    <property type="entry name" value="WD_REPEATS_REGION"/>
    <property type="match status" value="2"/>
</dbReference>
<dbReference type="PROSITE" id="PS50082">
    <property type="entry name" value="WD_REPEATS_2"/>
    <property type="match status" value="4"/>
</dbReference>
<dbReference type="EMBL" id="CAJNOM010000356">
    <property type="protein sequence ID" value="CAF1387545.1"/>
    <property type="molecule type" value="Genomic_DNA"/>
</dbReference>
<dbReference type="CDD" id="cd00200">
    <property type="entry name" value="WD40"/>
    <property type="match status" value="1"/>
</dbReference>
<feature type="transmembrane region" description="Helical" evidence="12">
    <location>
        <begin position="333"/>
        <end position="359"/>
    </location>
</feature>
<comment type="similarity">
    <text evidence="2">Belongs to the major facilitator superfamily. Sugar transporter (TC 2.A.1.1) family.</text>
</comment>
<feature type="region of interest" description="Disordered" evidence="11">
    <location>
        <begin position="716"/>
        <end position="754"/>
    </location>
</feature>
<feature type="transmembrane region" description="Helical" evidence="12">
    <location>
        <begin position="146"/>
        <end position="165"/>
    </location>
</feature>
<dbReference type="PROSITE" id="PS50850">
    <property type="entry name" value="MFS"/>
    <property type="match status" value="1"/>
</dbReference>
<feature type="transmembrane region" description="Helical" evidence="12">
    <location>
        <begin position="267"/>
        <end position="289"/>
    </location>
</feature>
<evidence type="ECO:0000256" key="9">
    <source>
        <dbReference type="PROSITE-ProRule" id="PRU00221"/>
    </source>
</evidence>
<evidence type="ECO:0000256" key="3">
    <source>
        <dbReference type="ARBA" id="ARBA00022448"/>
    </source>
</evidence>
<dbReference type="PROSITE" id="PS00216">
    <property type="entry name" value="SUGAR_TRANSPORT_1"/>
    <property type="match status" value="1"/>
</dbReference>
<dbReference type="NCBIfam" id="TIGR00879">
    <property type="entry name" value="SP"/>
    <property type="match status" value="1"/>
</dbReference>
<evidence type="ECO:0000256" key="10">
    <source>
        <dbReference type="SAM" id="Coils"/>
    </source>
</evidence>
<gene>
    <name evidence="14" type="ORF">QVE165_LOCUS36021</name>
</gene>
<dbReference type="InterPro" id="IPR005828">
    <property type="entry name" value="MFS_sugar_transport-like"/>
</dbReference>
<name>A0A815K268_9BILA</name>
<dbReference type="PRINTS" id="PR00171">
    <property type="entry name" value="SUGRTRNSPORT"/>
</dbReference>
<dbReference type="InterPro" id="IPR020846">
    <property type="entry name" value="MFS_dom"/>
</dbReference>
<keyword evidence="6" id="KW-0677">Repeat</keyword>
<dbReference type="Pfam" id="PF00400">
    <property type="entry name" value="WD40"/>
    <property type="match status" value="6"/>
</dbReference>
<evidence type="ECO:0000256" key="1">
    <source>
        <dbReference type="ARBA" id="ARBA00004141"/>
    </source>
</evidence>
<feature type="repeat" description="WD" evidence="9">
    <location>
        <begin position="893"/>
        <end position="933"/>
    </location>
</feature>
<feature type="transmembrane region" description="Helical" evidence="12">
    <location>
        <begin position="379"/>
        <end position="404"/>
    </location>
</feature>
<dbReference type="PANTHER" id="PTHR48022">
    <property type="entry name" value="PLASTIDIC GLUCOSE TRANSPORTER 4"/>
    <property type="match status" value="1"/>
</dbReference>
<comment type="subcellular location">
    <subcellularLocation>
        <location evidence="1">Membrane</location>
        <topology evidence="1">Multi-pass membrane protein</topology>
    </subcellularLocation>
</comment>
<proteinExistence type="inferred from homology"/>
<dbReference type="SUPFAM" id="SSF103473">
    <property type="entry name" value="MFS general substrate transporter"/>
    <property type="match status" value="1"/>
</dbReference>
<feature type="transmembrane region" description="Helical" evidence="12">
    <location>
        <begin position="54"/>
        <end position="76"/>
    </location>
</feature>
<organism evidence="14 15">
    <name type="scientific">Adineta steineri</name>
    <dbReference type="NCBI Taxonomy" id="433720"/>
    <lineage>
        <taxon>Eukaryota</taxon>
        <taxon>Metazoa</taxon>
        <taxon>Spiralia</taxon>
        <taxon>Gnathifera</taxon>
        <taxon>Rotifera</taxon>
        <taxon>Eurotatoria</taxon>
        <taxon>Bdelloidea</taxon>
        <taxon>Adinetida</taxon>
        <taxon>Adinetidae</taxon>
        <taxon>Adineta</taxon>
    </lineage>
</organism>
<feature type="repeat" description="WD" evidence="9">
    <location>
        <begin position="812"/>
        <end position="846"/>
    </location>
</feature>
<keyword evidence="3" id="KW-0813">Transport</keyword>
<evidence type="ECO:0000256" key="2">
    <source>
        <dbReference type="ARBA" id="ARBA00010992"/>
    </source>
</evidence>
<dbReference type="SUPFAM" id="SSF50978">
    <property type="entry name" value="WD40 repeat-like"/>
    <property type="match status" value="1"/>
</dbReference>
<dbReference type="InterPro" id="IPR001680">
    <property type="entry name" value="WD40_rpt"/>
</dbReference>
<dbReference type="InterPro" id="IPR036322">
    <property type="entry name" value="WD40_repeat_dom_sf"/>
</dbReference>
<dbReference type="GO" id="GO:0016020">
    <property type="term" value="C:membrane"/>
    <property type="evidence" value="ECO:0007669"/>
    <property type="project" value="UniProtKB-SubCell"/>
</dbReference>
<protein>
    <recommendedName>
        <fullName evidence="13">Major facilitator superfamily (MFS) profile domain-containing protein</fullName>
    </recommendedName>
</protein>
<keyword evidence="7 12" id="KW-1133">Transmembrane helix</keyword>
<keyword evidence="15" id="KW-1185">Reference proteome</keyword>
<feature type="compositionally biased region" description="Polar residues" evidence="11">
    <location>
        <begin position="724"/>
        <end position="746"/>
    </location>
</feature>
<dbReference type="FunFam" id="1.20.1250.20:FF:000026">
    <property type="entry name" value="MFS quinate transporter QutD"/>
    <property type="match status" value="1"/>
</dbReference>
<dbReference type="PROSITE" id="PS00678">
    <property type="entry name" value="WD_REPEATS_1"/>
    <property type="match status" value="2"/>
</dbReference>
<keyword evidence="8 12" id="KW-0472">Membrane</keyword>
<feature type="transmembrane region" description="Helical" evidence="12">
    <location>
        <begin position="112"/>
        <end position="134"/>
    </location>
</feature>
<evidence type="ECO:0000256" key="5">
    <source>
        <dbReference type="ARBA" id="ARBA00022692"/>
    </source>
</evidence>
<feature type="transmembrane region" description="Helical" evidence="12">
    <location>
        <begin position="185"/>
        <end position="203"/>
    </location>
</feature>
<evidence type="ECO:0000256" key="6">
    <source>
        <dbReference type="ARBA" id="ARBA00022737"/>
    </source>
</evidence>
<evidence type="ECO:0000256" key="7">
    <source>
        <dbReference type="ARBA" id="ARBA00022989"/>
    </source>
</evidence>
<dbReference type="InterPro" id="IPR005829">
    <property type="entry name" value="Sugar_transporter_CS"/>
</dbReference>
<dbReference type="Proteomes" id="UP000663832">
    <property type="component" value="Unassembled WGS sequence"/>
</dbReference>
<keyword evidence="4 9" id="KW-0853">WD repeat</keyword>
<evidence type="ECO:0000256" key="12">
    <source>
        <dbReference type="SAM" id="Phobius"/>
    </source>
</evidence>
<feature type="domain" description="Major facilitator superfamily (MFS) profile" evidence="13">
    <location>
        <begin position="12"/>
        <end position="469"/>
    </location>
</feature>
<feature type="transmembrane region" description="Helical" evidence="12">
    <location>
        <begin position="7"/>
        <end position="34"/>
    </location>
</feature>
<dbReference type="InterPro" id="IPR019775">
    <property type="entry name" value="WD40_repeat_CS"/>
</dbReference>
<feature type="transmembrane region" description="Helical" evidence="12">
    <location>
        <begin position="309"/>
        <end position="326"/>
    </location>
</feature>
<evidence type="ECO:0000256" key="8">
    <source>
        <dbReference type="ARBA" id="ARBA00023136"/>
    </source>
</evidence>
<evidence type="ECO:0000256" key="4">
    <source>
        <dbReference type="ARBA" id="ARBA00022574"/>
    </source>
</evidence>
<dbReference type="SMART" id="SM00320">
    <property type="entry name" value="WD40"/>
    <property type="match status" value="7"/>
</dbReference>
<evidence type="ECO:0000313" key="14">
    <source>
        <dbReference type="EMBL" id="CAF1387545.1"/>
    </source>
</evidence>
<dbReference type="AlphaFoldDB" id="A0A815K268"/>
<dbReference type="Pfam" id="PF00083">
    <property type="entry name" value="Sugar_tr"/>
    <property type="match status" value="1"/>
</dbReference>
<dbReference type="InterPro" id="IPR003663">
    <property type="entry name" value="Sugar/inositol_transpt"/>
</dbReference>
<keyword evidence="5 12" id="KW-0812">Transmembrane</keyword>
<dbReference type="PANTHER" id="PTHR48022:SF2">
    <property type="entry name" value="PLASTIDIC GLUCOSE TRANSPORTER 4"/>
    <property type="match status" value="1"/>
</dbReference>
<dbReference type="Gene3D" id="2.130.10.10">
    <property type="entry name" value="YVTN repeat-like/Quinoprotein amine dehydrogenase"/>
    <property type="match status" value="3"/>
</dbReference>
<dbReference type="Gene3D" id="1.20.1250.20">
    <property type="entry name" value="MFS general substrate transporter like domains"/>
    <property type="match status" value="1"/>
</dbReference>
<dbReference type="InterPro" id="IPR036259">
    <property type="entry name" value="MFS_trans_sf"/>
</dbReference>
<evidence type="ECO:0000313" key="15">
    <source>
        <dbReference type="Proteomes" id="UP000663832"/>
    </source>
</evidence>
<dbReference type="GO" id="GO:0005351">
    <property type="term" value="F:carbohydrate:proton symporter activity"/>
    <property type="evidence" value="ECO:0007669"/>
    <property type="project" value="TreeGrafter"/>
</dbReference>
<evidence type="ECO:0000256" key="11">
    <source>
        <dbReference type="SAM" id="MobiDB-lite"/>
    </source>
</evidence>
<evidence type="ECO:0000259" key="13">
    <source>
        <dbReference type="PROSITE" id="PS50850"/>
    </source>
</evidence>
<reference evidence="14" key="1">
    <citation type="submission" date="2021-02" db="EMBL/GenBank/DDBJ databases">
        <authorList>
            <person name="Nowell W R."/>
        </authorList>
    </citation>
    <scope>NUCLEOTIDE SEQUENCE</scope>
</reference>
<feature type="repeat" description="WD" evidence="9">
    <location>
        <begin position="1063"/>
        <end position="1096"/>
    </location>
</feature>
<dbReference type="InterPro" id="IPR015943">
    <property type="entry name" value="WD40/YVTN_repeat-like_dom_sf"/>
</dbReference>
<comment type="caution">
    <text evidence="14">The sequence shown here is derived from an EMBL/GenBank/DDBJ whole genome shotgun (WGS) entry which is preliminary data.</text>
</comment>
<dbReference type="InterPro" id="IPR050360">
    <property type="entry name" value="MFS_Sugar_Transporters"/>
</dbReference>
<feature type="repeat" description="WD" evidence="9">
    <location>
        <begin position="952"/>
        <end position="974"/>
    </location>
</feature>
<dbReference type="InterPro" id="IPR020472">
    <property type="entry name" value="WD40_PAC1"/>
</dbReference>
<dbReference type="CDD" id="cd17356">
    <property type="entry name" value="MFS_HXT"/>
    <property type="match status" value="1"/>
</dbReference>
<feature type="coiled-coil region" evidence="10">
    <location>
        <begin position="539"/>
        <end position="629"/>
    </location>
</feature>
<feature type="transmembrane region" description="Helical" evidence="12">
    <location>
        <begin position="88"/>
        <end position="106"/>
    </location>
</feature>
<dbReference type="PROSITE" id="PS00217">
    <property type="entry name" value="SUGAR_TRANSPORT_2"/>
    <property type="match status" value="1"/>
</dbReference>
<keyword evidence="10" id="KW-0175">Coiled coil</keyword>
<accession>A0A815K268</accession>
<feature type="transmembrane region" description="Helical" evidence="12">
    <location>
        <begin position="447"/>
        <end position="465"/>
    </location>
</feature>